<dbReference type="OrthoDB" id="662966at2"/>
<dbReference type="HOGENOM" id="CLU_2106209_0_0_10"/>
<dbReference type="STRING" id="714943.Mucpa_3199"/>
<dbReference type="Proteomes" id="UP000002774">
    <property type="component" value="Chromosome"/>
</dbReference>
<dbReference type="EMBL" id="CM001403">
    <property type="protein sequence ID" value="EHQ27303.1"/>
    <property type="molecule type" value="Genomic_DNA"/>
</dbReference>
<evidence type="ECO:0000313" key="2">
    <source>
        <dbReference type="EMBL" id="EHQ27303.1"/>
    </source>
</evidence>
<accession>H1YFJ5</accession>
<organism evidence="2 3">
    <name type="scientific">Mucilaginibacter paludis DSM 18603</name>
    <dbReference type="NCBI Taxonomy" id="714943"/>
    <lineage>
        <taxon>Bacteria</taxon>
        <taxon>Pseudomonadati</taxon>
        <taxon>Bacteroidota</taxon>
        <taxon>Sphingobacteriia</taxon>
        <taxon>Sphingobacteriales</taxon>
        <taxon>Sphingobacteriaceae</taxon>
        <taxon>Mucilaginibacter</taxon>
    </lineage>
</organism>
<sequence>MAEKVDPKLAAGCVALYEKMYQSDDIASIKKAYTANVSFSVEAVRSLLVDKLDTDRICIKLGIYTKEFIEAYPETMGKEGRLTSFLYTDCDTVTDGGGGGGPAPQDPLNLGELKP</sequence>
<dbReference type="AlphaFoldDB" id="H1YFJ5"/>
<gene>
    <name evidence="2" type="ORF">Mucpa_3199</name>
</gene>
<reference evidence="2" key="1">
    <citation type="submission" date="2011-09" db="EMBL/GenBank/DDBJ databases">
        <title>The permanent draft genome of Mucilaginibacter paludis DSM 18603.</title>
        <authorList>
            <consortium name="US DOE Joint Genome Institute (JGI-PGF)"/>
            <person name="Lucas S."/>
            <person name="Han J."/>
            <person name="Lapidus A."/>
            <person name="Bruce D."/>
            <person name="Goodwin L."/>
            <person name="Pitluck S."/>
            <person name="Peters L."/>
            <person name="Kyrpides N."/>
            <person name="Mavromatis K."/>
            <person name="Ivanova N."/>
            <person name="Mikhailova N."/>
            <person name="Held B."/>
            <person name="Detter J.C."/>
            <person name="Tapia R."/>
            <person name="Han C."/>
            <person name="Land M."/>
            <person name="Hauser L."/>
            <person name="Markowitz V."/>
            <person name="Cheng J.-F."/>
            <person name="Hugenholtz P."/>
            <person name="Woyke T."/>
            <person name="Wu D."/>
            <person name="Tindall B."/>
            <person name="Brambilla E."/>
            <person name="Klenk H.-P."/>
            <person name="Eisen J.A."/>
        </authorList>
    </citation>
    <scope>NUCLEOTIDE SEQUENCE [LARGE SCALE GENOMIC DNA]</scope>
    <source>
        <strain evidence="2">DSM 18603</strain>
    </source>
</reference>
<evidence type="ECO:0000313" key="3">
    <source>
        <dbReference type="Proteomes" id="UP000002774"/>
    </source>
</evidence>
<proteinExistence type="predicted"/>
<dbReference type="RefSeq" id="WP_008507702.1">
    <property type="nucleotide sequence ID" value="NZ_CM001403.1"/>
</dbReference>
<feature type="region of interest" description="Disordered" evidence="1">
    <location>
        <begin position="93"/>
        <end position="115"/>
    </location>
</feature>
<name>H1YFJ5_9SPHI</name>
<protein>
    <submittedName>
        <fullName evidence="2">Uncharacterized protein</fullName>
    </submittedName>
</protein>
<keyword evidence="3" id="KW-1185">Reference proteome</keyword>
<evidence type="ECO:0000256" key="1">
    <source>
        <dbReference type="SAM" id="MobiDB-lite"/>
    </source>
</evidence>